<dbReference type="RefSeq" id="WP_235177542.1">
    <property type="nucleotide sequence ID" value="NZ_JAKFFV010000004.1"/>
</dbReference>
<dbReference type="Gene3D" id="1.20.120.330">
    <property type="entry name" value="Nucleotidyltransferases domain 2"/>
    <property type="match status" value="1"/>
</dbReference>
<dbReference type="EMBL" id="JAKFFV010000004">
    <property type="protein sequence ID" value="MCF2498407.1"/>
    <property type="molecule type" value="Genomic_DNA"/>
</dbReference>
<dbReference type="AlphaFoldDB" id="A0A9X1QDI2"/>
<protein>
    <recommendedName>
        <fullName evidence="3">HEPN domain-containing protein</fullName>
    </recommendedName>
</protein>
<reference evidence="1" key="1">
    <citation type="submission" date="2022-01" db="EMBL/GenBank/DDBJ databases">
        <title>Novel species in genus Dyadobacter.</title>
        <authorList>
            <person name="Ma C."/>
        </authorList>
    </citation>
    <scope>NUCLEOTIDE SEQUENCE</scope>
    <source>
        <strain evidence="1">CY357</strain>
    </source>
</reference>
<name>A0A9X1QDI2_9BACT</name>
<sequence length="151" mass="17106">MLDKAVHSFNSAKILKDSGDAHYCMSAQCAYYSGLQLAMGLLMLRHSFDTDGLYKWYQEEKKAAVGSKGNSHAFYINQFRAAIKNMANRRIADKLNQTLLDLKALREIAAYKADLIDQTAIDEAIKKAKMLNADIPVYIKMEQNRQNNPIK</sequence>
<proteinExistence type="predicted"/>
<evidence type="ECO:0000313" key="1">
    <source>
        <dbReference type="EMBL" id="MCF2498407.1"/>
    </source>
</evidence>
<dbReference type="Proteomes" id="UP001139411">
    <property type="component" value="Unassembled WGS sequence"/>
</dbReference>
<comment type="caution">
    <text evidence="1">The sequence shown here is derived from an EMBL/GenBank/DDBJ whole genome shotgun (WGS) entry which is preliminary data.</text>
</comment>
<organism evidence="1 2">
    <name type="scientific">Dyadobacter chenhuakuii</name>
    <dbReference type="NCBI Taxonomy" id="2909339"/>
    <lineage>
        <taxon>Bacteria</taxon>
        <taxon>Pseudomonadati</taxon>
        <taxon>Bacteroidota</taxon>
        <taxon>Cytophagia</taxon>
        <taxon>Cytophagales</taxon>
        <taxon>Spirosomataceae</taxon>
        <taxon>Dyadobacter</taxon>
    </lineage>
</organism>
<evidence type="ECO:0000313" key="2">
    <source>
        <dbReference type="Proteomes" id="UP001139411"/>
    </source>
</evidence>
<accession>A0A9X1QDI2</accession>
<evidence type="ECO:0008006" key="3">
    <source>
        <dbReference type="Google" id="ProtNLM"/>
    </source>
</evidence>
<gene>
    <name evidence="1" type="ORF">L0661_08820</name>
</gene>